<dbReference type="STRING" id="1796616.A4V09_06320"/>
<dbReference type="RefSeq" id="WP_065541619.1">
    <property type="nucleotide sequence ID" value="NZ_CP015405.2"/>
</dbReference>
<organism evidence="1 2">
    <name type="scientific">Blautia pseudococcoides</name>
    <dbReference type="NCBI Taxonomy" id="1796616"/>
    <lineage>
        <taxon>Bacteria</taxon>
        <taxon>Bacillati</taxon>
        <taxon>Bacillota</taxon>
        <taxon>Clostridia</taxon>
        <taxon>Lachnospirales</taxon>
        <taxon>Lachnospiraceae</taxon>
        <taxon>Blautia</taxon>
    </lineage>
</organism>
<dbReference type="EMBL" id="CP015405">
    <property type="protein sequence ID" value="ANU75416.1"/>
    <property type="molecule type" value="Genomic_DNA"/>
</dbReference>
<reference evidence="1" key="1">
    <citation type="submission" date="2017-04" db="EMBL/GenBank/DDBJ databases">
        <title>Complete Genome Sequences of Twelve Strains of a Stable Defined Moderately Diverse Mouse Microbiota 2 (sDMDMm2).</title>
        <authorList>
            <person name="Uchimura Y."/>
            <person name="Wyss M."/>
            <person name="Brugiroux S."/>
            <person name="Limenitakis J.P."/>
            <person name="Stecher B."/>
            <person name="McCoy K.D."/>
            <person name="Macpherson A.J."/>
        </authorList>
    </citation>
    <scope>NUCLEOTIDE SEQUENCE</scope>
    <source>
        <strain evidence="1">YL58</strain>
    </source>
</reference>
<dbReference type="AlphaFoldDB" id="A0A1C7I709"/>
<accession>A0A1C7I709</accession>
<gene>
    <name evidence="1" type="ORF">A4V09_06320</name>
</gene>
<evidence type="ECO:0000313" key="1">
    <source>
        <dbReference type="EMBL" id="ANU75416.1"/>
    </source>
</evidence>
<proteinExistence type="predicted"/>
<dbReference type="KEGG" id="byl:A4V09_06320"/>
<sequence>MLYDAVDHTKQMLDLLHNMRDFLDVPLIKDNADAIRTEEGGMNMCTAFQQMRREGEQQGKKMGEEKLSRLMQFLIHDNRIEDLLKASLDAGYAAL</sequence>
<evidence type="ECO:0000313" key="2">
    <source>
        <dbReference type="Proteomes" id="UP000092574"/>
    </source>
</evidence>
<name>A0A1C7I709_9FIRM</name>
<keyword evidence="2" id="KW-1185">Reference proteome</keyword>
<dbReference type="Proteomes" id="UP000092574">
    <property type="component" value="Chromosome"/>
</dbReference>
<protein>
    <submittedName>
        <fullName evidence="1">Uncharacterized protein</fullName>
    </submittedName>
</protein>